<gene>
    <name evidence="7" type="ORF">HCR_19680</name>
</gene>
<evidence type="ECO:0000256" key="3">
    <source>
        <dbReference type="ARBA" id="ARBA00022723"/>
    </source>
</evidence>
<evidence type="ECO:0000313" key="7">
    <source>
        <dbReference type="EMBL" id="BDY13656.1"/>
    </source>
</evidence>
<evidence type="ECO:0000313" key="8">
    <source>
        <dbReference type="Proteomes" id="UP001321445"/>
    </source>
</evidence>
<evidence type="ECO:0000256" key="2">
    <source>
        <dbReference type="ARBA" id="ARBA00022691"/>
    </source>
</evidence>
<dbReference type="SUPFAM" id="SSF102114">
    <property type="entry name" value="Radical SAM enzymes"/>
    <property type="match status" value="1"/>
</dbReference>
<dbReference type="SFLD" id="SFLDG01067">
    <property type="entry name" value="SPASM/twitch_domain_containing"/>
    <property type="match status" value="1"/>
</dbReference>
<name>A0ABN6WWU6_9BACT</name>
<reference evidence="7 8" key="1">
    <citation type="submission" date="2023-03" db="EMBL/GenBank/DDBJ databases">
        <title>Description of Hydrogenimonas sp. ISO32.</title>
        <authorList>
            <person name="Mino S."/>
            <person name="Fukazawa S."/>
            <person name="Sawabe T."/>
        </authorList>
    </citation>
    <scope>NUCLEOTIDE SEQUENCE [LARGE SCALE GENOMIC DNA]</scope>
    <source>
        <strain evidence="7 8">ISO32</strain>
    </source>
</reference>
<organism evidence="7 8">
    <name type="scientific">Hydrogenimonas cancrithermarum</name>
    <dbReference type="NCBI Taxonomy" id="2993563"/>
    <lineage>
        <taxon>Bacteria</taxon>
        <taxon>Pseudomonadati</taxon>
        <taxon>Campylobacterota</taxon>
        <taxon>Epsilonproteobacteria</taxon>
        <taxon>Campylobacterales</taxon>
        <taxon>Hydrogenimonadaceae</taxon>
        <taxon>Hydrogenimonas</taxon>
    </lineage>
</organism>
<keyword evidence="3" id="KW-0479">Metal-binding</keyword>
<dbReference type="InterPro" id="IPR058240">
    <property type="entry name" value="rSAM_sf"/>
</dbReference>
<dbReference type="PANTHER" id="PTHR11228">
    <property type="entry name" value="RADICAL SAM DOMAIN PROTEIN"/>
    <property type="match status" value="1"/>
</dbReference>
<evidence type="ECO:0000259" key="6">
    <source>
        <dbReference type="PROSITE" id="PS51918"/>
    </source>
</evidence>
<dbReference type="SFLD" id="SFLDS00029">
    <property type="entry name" value="Radical_SAM"/>
    <property type="match status" value="1"/>
</dbReference>
<dbReference type="NCBIfam" id="TIGR02495">
    <property type="entry name" value="NrdG2"/>
    <property type="match status" value="1"/>
</dbReference>
<dbReference type="InterPro" id="IPR050377">
    <property type="entry name" value="Radical_SAM_PqqE_MftC-like"/>
</dbReference>
<sequence length="224" mass="25634">MSDKPIYDITPFTHLDYPGKLAAIAWFCGCNMRCIYCYNSDIVFSKSGEYTLEDLVAFLKKRTGLLDGVVLSGGEPTLNDLAPLCREIKAMGYMIKLDTNGLNPVRVKELVEEGLVDYIALDFKARNGKFGYITGSSRFDRFADTLDYLIEKRFDFEVRTTVHADLLQPEDINMMIEELKSRGYERPYYLQKFIKTSNNIGDIDEPSQAFDVSKLDDTLPIIWR</sequence>
<keyword evidence="5" id="KW-0411">Iron-sulfur</keyword>
<accession>A0ABN6WWU6</accession>
<feature type="domain" description="Radical SAM core" evidence="6">
    <location>
        <begin position="14"/>
        <end position="224"/>
    </location>
</feature>
<dbReference type="Gene3D" id="3.20.20.70">
    <property type="entry name" value="Aldolase class I"/>
    <property type="match status" value="1"/>
</dbReference>
<dbReference type="PANTHER" id="PTHR11228:SF27">
    <property type="entry name" value="GLYCYL-RADICAL ENZYME ACTIVATING ENZYME MJ1227-RELATED"/>
    <property type="match status" value="1"/>
</dbReference>
<dbReference type="EMBL" id="AP027370">
    <property type="protein sequence ID" value="BDY13656.1"/>
    <property type="molecule type" value="Genomic_DNA"/>
</dbReference>
<dbReference type="CDD" id="cd01335">
    <property type="entry name" value="Radical_SAM"/>
    <property type="match status" value="1"/>
</dbReference>
<evidence type="ECO:0000256" key="4">
    <source>
        <dbReference type="ARBA" id="ARBA00023004"/>
    </source>
</evidence>
<keyword evidence="2" id="KW-0949">S-adenosyl-L-methionine</keyword>
<evidence type="ECO:0000256" key="5">
    <source>
        <dbReference type="ARBA" id="ARBA00023014"/>
    </source>
</evidence>
<protein>
    <submittedName>
        <fullName evidence="7">Anaerobic ribonucleoside-triphosphate reductase activating protein</fullName>
    </submittedName>
</protein>
<evidence type="ECO:0000256" key="1">
    <source>
        <dbReference type="ARBA" id="ARBA00001966"/>
    </source>
</evidence>
<keyword evidence="8" id="KW-1185">Reference proteome</keyword>
<dbReference type="SFLD" id="SFLDG01094">
    <property type="entry name" value="Uncharacterised_Radical_SAM_Su"/>
    <property type="match status" value="1"/>
</dbReference>
<dbReference type="InterPro" id="IPR012840">
    <property type="entry name" value="NrdG2"/>
</dbReference>
<dbReference type="InterPro" id="IPR007197">
    <property type="entry name" value="rSAM"/>
</dbReference>
<keyword evidence="4" id="KW-0408">Iron</keyword>
<dbReference type="Pfam" id="PF04055">
    <property type="entry name" value="Radical_SAM"/>
    <property type="match status" value="1"/>
</dbReference>
<dbReference type="InterPro" id="IPR013785">
    <property type="entry name" value="Aldolase_TIM"/>
</dbReference>
<comment type="cofactor">
    <cofactor evidence="1">
        <name>[4Fe-4S] cluster</name>
        <dbReference type="ChEBI" id="CHEBI:49883"/>
    </cofactor>
</comment>
<dbReference type="RefSeq" id="WP_286336601.1">
    <property type="nucleotide sequence ID" value="NZ_AP027370.1"/>
</dbReference>
<proteinExistence type="predicted"/>
<dbReference type="Proteomes" id="UP001321445">
    <property type="component" value="Chromosome"/>
</dbReference>
<dbReference type="PROSITE" id="PS51918">
    <property type="entry name" value="RADICAL_SAM"/>
    <property type="match status" value="1"/>
</dbReference>